<organism evidence="4 5">
    <name type="scientific">Nitrospira defluvii</name>
    <dbReference type="NCBI Taxonomy" id="330214"/>
    <lineage>
        <taxon>Bacteria</taxon>
        <taxon>Pseudomonadati</taxon>
        <taxon>Nitrospirota</taxon>
        <taxon>Nitrospiria</taxon>
        <taxon>Nitrospirales</taxon>
        <taxon>Nitrospiraceae</taxon>
        <taxon>Nitrospira</taxon>
    </lineage>
</organism>
<dbReference type="Pfam" id="PF13614">
    <property type="entry name" value="AAA_31"/>
    <property type="match status" value="1"/>
</dbReference>
<dbReference type="InterPro" id="IPR027417">
    <property type="entry name" value="P-loop_NTPase"/>
</dbReference>
<protein>
    <submittedName>
        <fullName evidence="4">Putative Pilus assembly ATPase CpaE</fullName>
    </submittedName>
</protein>
<dbReference type="HOGENOM" id="CLU_962019_0_0_0"/>
<dbReference type="STRING" id="330214.NIDE2112"/>
<dbReference type="InterPro" id="IPR050625">
    <property type="entry name" value="ParA/MinD_ATPase"/>
</dbReference>
<evidence type="ECO:0000256" key="2">
    <source>
        <dbReference type="ARBA" id="ARBA00022840"/>
    </source>
</evidence>
<keyword evidence="1" id="KW-0547">Nucleotide-binding</keyword>
<dbReference type="Gene3D" id="3.40.50.300">
    <property type="entry name" value="P-loop containing nucleotide triphosphate hydrolases"/>
    <property type="match status" value="1"/>
</dbReference>
<keyword evidence="5" id="KW-1185">Reference proteome</keyword>
<dbReference type="AlphaFoldDB" id="D8PF23"/>
<dbReference type="SUPFAM" id="SSF52540">
    <property type="entry name" value="P-loop containing nucleoside triphosphate hydrolases"/>
    <property type="match status" value="1"/>
</dbReference>
<sequence>MTGSSNATQNERTGQAAEPRGRLIALFGAKGGVGTSTVAVNLGLCAQQRRAKESVVLVDLNLQAGNLHLLLGLEPTHRWREIMREASRLDSTLLMSLLAKHESGLHLLASDYDGLGDTLLNPELVSRALLILRSLFDVVVTDCGHVLHPATRKVLEQASAVLVVTALDIPAMRRTTRVLEVLNPLLGGGRRAQVLLNGLDRNDQGLVTEAEKVLRHGVTWHIPADSDEARTAIELGRPLCAISQRSDVVQTYRHLAAALTEEEAFSGTTPSNGATRWLSKCLQLVMRRS</sequence>
<reference evidence="4 5" key="1">
    <citation type="journal article" date="2010" name="Proc. Natl. Acad. Sci. U.S.A.">
        <title>A Nitrospira metagenome illuminates the physiology and evolution of globally important nitrite-oxidizing bacteria.</title>
        <authorList>
            <person name="Lucker S."/>
            <person name="Wagner M."/>
            <person name="Maixner F."/>
            <person name="Pelletier E."/>
            <person name="Koch H."/>
            <person name="Vacherie B."/>
            <person name="Rattei T."/>
            <person name="Sinninghe Damste J."/>
            <person name="Spieck E."/>
            <person name="Le Paslier D."/>
            <person name="Daims H."/>
        </authorList>
    </citation>
    <scope>NUCLEOTIDE SEQUENCE [LARGE SCALE GENOMIC DNA]</scope>
</reference>
<proteinExistence type="predicted"/>
<dbReference type="GO" id="GO:0051782">
    <property type="term" value="P:negative regulation of cell division"/>
    <property type="evidence" value="ECO:0007669"/>
    <property type="project" value="TreeGrafter"/>
</dbReference>
<dbReference type="eggNOG" id="COG4963">
    <property type="taxonomic scope" value="Bacteria"/>
</dbReference>
<dbReference type="GO" id="GO:0005829">
    <property type="term" value="C:cytosol"/>
    <property type="evidence" value="ECO:0007669"/>
    <property type="project" value="TreeGrafter"/>
</dbReference>
<evidence type="ECO:0000256" key="1">
    <source>
        <dbReference type="ARBA" id="ARBA00022741"/>
    </source>
</evidence>
<dbReference type="GO" id="GO:0009898">
    <property type="term" value="C:cytoplasmic side of plasma membrane"/>
    <property type="evidence" value="ECO:0007669"/>
    <property type="project" value="TreeGrafter"/>
</dbReference>
<feature type="domain" description="AAA" evidence="3">
    <location>
        <begin position="22"/>
        <end position="180"/>
    </location>
</feature>
<gene>
    <name evidence="4" type="ORF">NIDE2112</name>
</gene>
<dbReference type="InterPro" id="IPR025669">
    <property type="entry name" value="AAA_dom"/>
</dbReference>
<accession>D8PF23</accession>
<dbReference type="KEGG" id="nde:NIDE2112"/>
<evidence type="ECO:0000313" key="4">
    <source>
        <dbReference type="EMBL" id="CBK41832.1"/>
    </source>
</evidence>
<dbReference type="GO" id="GO:0005524">
    <property type="term" value="F:ATP binding"/>
    <property type="evidence" value="ECO:0007669"/>
    <property type="project" value="UniProtKB-KW"/>
</dbReference>
<keyword evidence="2" id="KW-0067">ATP-binding</keyword>
<dbReference type="GO" id="GO:0016887">
    <property type="term" value="F:ATP hydrolysis activity"/>
    <property type="evidence" value="ECO:0007669"/>
    <property type="project" value="TreeGrafter"/>
</dbReference>
<evidence type="ECO:0000313" key="5">
    <source>
        <dbReference type="Proteomes" id="UP000001660"/>
    </source>
</evidence>
<name>D8PF23_9BACT</name>
<evidence type="ECO:0000259" key="3">
    <source>
        <dbReference type="Pfam" id="PF13614"/>
    </source>
</evidence>
<dbReference type="Proteomes" id="UP000001660">
    <property type="component" value="Chromosome"/>
</dbReference>
<dbReference type="PANTHER" id="PTHR43384">
    <property type="entry name" value="SEPTUM SITE-DETERMINING PROTEIN MIND HOMOLOG, CHLOROPLASTIC-RELATED"/>
    <property type="match status" value="1"/>
</dbReference>
<dbReference type="PANTHER" id="PTHR43384:SF6">
    <property type="entry name" value="SEPTUM SITE-DETERMINING PROTEIN MIND HOMOLOG, CHLOROPLASTIC"/>
    <property type="match status" value="1"/>
</dbReference>
<dbReference type="OrthoDB" id="9768734at2"/>
<dbReference type="EMBL" id="FP929003">
    <property type="protein sequence ID" value="CBK41832.1"/>
    <property type="molecule type" value="Genomic_DNA"/>
</dbReference>